<evidence type="ECO:0000256" key="1">
    <source>
        <dbReference type="ARBA" id="ARBA00022723"/>
    </source>
</evidence>
<organism evidence="4 5">
    <name type="scientific">Candidatus Avoscillospira avicola</name>
    <dbReference type="NCBI Taxonomy" id="2840706"/>
    <lineage>
        <taxon>Bacteria</taxon>
        <taxon>Bacillati</taxon>
        <taxon>Bacillota</taxon>
        <taxon>Clostridia</taxon>
        <taxon>Eubacteriales</taxon>
        <taxon>Oscillospiraceae</taxon>
        <taxon>Oscillospiraceae incertae sedis</taxon>
        <taxon>Candidatus Avoscillospira</taxon>
    </lineage>
</organism>
<dbReference type="InterPro" id="IPR036409">
    <property type="entry name" value="Aldolase_II/adducin_N_sf"/>
</dbReference>
<evidence type="ECO:0000259" key="3">
    <source>
        <dbReference type="SMART" id="SM01007"/>
    </source>
</evidence>
<dbReference type="GO" id="GO:0005829">
    <property type="term" value="C:cytosol"/>
    <property type="evidence" value="ECO:0007669"/>
    <property type="project" value="TreeGrafter"/>
</dbReference>
<name>A0A9D1DFX7_9FIRM</name>
<dbReference type="Gene3D" id="3.40.225.10">
    <property type="entry name" value="Class II aldolase/adducin N-terminal domain"/>
    <property type="match status" value="2"/>
</dbReference>
<dbReference type="PANTHER" id="PTHR22789:SF0">
    <property type="entry name" value="3-OXO-TETRONATE 4-PHOSPHATE DECARBOXYLASE-RELATED"/>
    <property type="match status" value="1"/>
</dbReference>
<protein>
    <submittedName>
        <fullName evidence="4">Class II aldolase/adducin family protein</fullName>
    </submittedName>
</protein>
<dbReference type="GO" id="GO:0016832">
    <property type="term" value="F:aldehyde-lyase activity"/>
    <property type="evidence" value="ECO:0007669"/>
    <property type="project" value="TreeGrafter"/>
</dbReference>
<sequence>MIASYIHPADQIVMFMQRIYDKGLTTTSGGNLSIRDAQGNIWITPAGIDKGTLTRRDIICVTPTGDVIGPHRPSSELPFHAGVYRRRPDLRAVLHAHPPALVSFSILRRLPSLDLMPTVRKLCPEMKMAAYAVPGSEALGENISTCFAEGCDCVLLENHGVCVGAPDLFTAFQRFETLNHTAQLELLASRLGNVKTLAPEDYRRSNTQTHLTMEEFQPADRTAEELAARRDMITLIRRSYRQGLFAATHGTYSVRLADGSFLITPFGRDRAYLEPEDLVLVRGAQREAGKIPSRAVALHGAVYEAHPETRAVLQAHPVHAMAFAVTDAVFDPRTIPESYILLREIRRIPYGQLYENPRVLAEVLAPACPAILAENDCVAVTGDSLLQAFDRLEVLESTAESILDAVTLGNIVHISPAEAANLKVAFHLED</sequence>
<evidence type="ECO:0000256" key="2">
    <source>
        <dbReference type="ARBA" id="ARBA00023239"/>
    </source>
</evidence>
<dbReference type="GO" id="GO:0019323">
    <property type="term" value="P:pentose catabolic process"/>
    <property type="evidence" value="ECO:0007669"/>
    <property type="project" value="TreeGrafter"/>
</dbReference>
<dbReference type="InterPro" id="IPR001303">
    <property type="entry name" value="Aldolase_II/adducin_N"/>
</dbReference>
<accession>A0A9D1DFX7</accession>
<keyword evidence="2" id="KW-0456">Lyase</keyword>
<dbReference type="PANTHER" id="PTHR22789">
    <property type="entry name" value="FUCULOSE PHOSPHATE ALDOLASE"/>
    <property type="match status" value="1"/>
</dbReference>
<evidence type="ECO:0000313" key="4">
    <source>
        <dbReference type="EMBL" id="HIR49871.1"/>
    </source>
</evidence>
<dbReference type="InterPro" id="IPR050197">
    <property type="entry name" value="Aldolase_class_II_sugar_metab"/>
</dbReference>
<proteinExistence type="predicted"/>
<keyword evidence="1" id="KW-0479">Metal-binding</keyword>
<comment type="caution">
    <text evidence="4">The sequence shown here is derived from an EMBL/GenBank/DDBJ whole genome shotgun (WGS) entry which is preliminary data.</text>
</comment>
<feature type="domain" description="Class II aldolase/adducin N-terminal" evidence="3">
    <location>
        <begin position="230"/>
        <end position="403"/>
    </location>
</feature>
<evidence type="ECO:0000313" key="5">
    <source>
        <dbReference type="Proteomes" id="UP000824239"/>
    </source>
</evidence>
<reference evidence="4" key="1">
    <citation type="submission" date="2020-10" db="EMBL/GenBank/DDBJ databases">
        <authorList>
            <person name="Gilroy R."/>
        </authorList>
    </citation>
    <scope>NUCLEOTIDE SEQUENCE</scope>
    <source>
        <strain evidence="4">ChiBcec15-4380</strain>
    </source>
</reference>
<dbReference type="GO" id="GO:0046872">
    <property type="term" value="F:metal ion binding"/>
    <property type="evidence" value="ECO:0007669"/>
    <property type="project" value="UniProtKB-KW"/>
</dbReference>
<feature type="domain" description="Class II aldolase/adducin N-terminal" evidence="3">
    <location>
        <begin position="10"/>
        <end position="186"/>
    </location>
</feature>
<dbReference type="SUPFAM" id="SSF53639">
    <property type="entry name" value="AraD/HMP-PK domain-like"/>
    <property type="match status" value="2"/>
</dbReference>
<dbReference type="SMART" id="SM01007">
    <property type="entry name" value="Aldolase_II"/>
    <property type="match status" value="2"/>
</dbReference>
<reference evidence="4" key="2">
    <citation type="journal article" date="2021" name="PeerJ">
        <title>Extensive microbial diversity within the chicken gut microbiome revealed by metagenomics and culture.</title>
        <authorList>
            <person name="Gilroy R."/>
            <person name="Ravi A."/>
            <person name="Getino M."/>
            <person name="Pursley I."/>
            <person name="Horton D.L."/>
            <person name="Alikhan N.F."/>
            <person name="Baker D."/>
            <person name="Gharbi K."/>
            <person name="Hall N."/>
            <person name="Watson M."/>
            <person name="Adriaenssens E.M."/>
            <person name="Foster-Nyarko E."/>
            <person name="Jarju S."/>
            <person name="Secka A."/>
            <person name="Antonio M."/>
            <person name="Oren A."/>
            <person name="Chaudhuri R.R."/>
            <person name="La Ragione R."/>
            <person name="Hildebrand F."/>
            <person name="Pallen M.J."/>
        </authorList>
    </citation>
    <scope>NUCLEOTIDE SEQUENCE</scope>
    <source>
        <strain evidence="4">ChiBcec15-4380</strain>
    </source>
</reference>
<gene>
    <name evidence="4" type="ORF">IAA53_01055</name>
</gene>
<dbReference type="Pfam" id="PF00596">
    <property type="entry name" value="Aldolase_II"/>
    <property type="match status" value="2"/>
</dbReference>
<dbReference type="Proteomes" id="UP000824239">
    <property type="component" value="Unassembled WGS sequence"/>
</dbReference>
<dbReference type="AlphaFoldDB" id="A0A9D1DFX7"/>
<dbReference type="EMBL" id="DVHE01000007">
    <property type="protein sequence ID" value="HIR49871.1"/>
    <property type="molecule type" value="Genomic_DNA"/>
</dbReference>